<dbReference type="AlphaFoldDB" id="A0A7K1KVR2"/>
<name>A0A7K1KVR2_9ACTN</name>
<proteinExistence type="inferred from homology"/>
<dbReference type="GO" id="GO:0006355">
    <property type="term" value="P:regulation of DNA-templated transcription"/>
    <property type="evidence" value="ECO:0007669"/>
    <property type="project" value="InterPro"/>
</dbReference>
<feature type="compositionally biased region" description="Basic and acidic residues" evidence="2">
    <location>
        <begin position="410"/>
        <end position="431"/>
    </location>
</feature>
<comment type="caution">
    <text evidence="4">The sequence shown here is derived from an EMBL/GenBank/DDBJ whole genome shotgun (WGS) entry which is preliminary data.</text>
</comment>
<dbReference type="EMBL" id="WOFH01000002">
    <property type="protein sequence ID" value="MUN36137.1"/>
    <property type="molecule type" value="Genomic_DNA"/>
</dbReference>
<organism evidence="4 5">
    <name type="scientific">Actinomadura litoris</name>
    <dbReference type="NCBI Taxonomy" id="2678616"/>
    <lineage>
        <taxon>Bacteria</taxon>
        <taxon>Bacillati</taxon>
        <taxon>Actinomycetota</taxon>
        <taxon>Actinomycetes</taxon>
        <taxon>Streptosporangiales</taxon>
        <taxon>Thermomonosporaceae</taxon>
        <taxon>Actinomadura</taxon>
    </lineage>
</organism>
<dbReference type="PANTHER" id="PTHR18964:SF149">
    <property type="entry name" value="BIFUNCTIONAL UDP-N-ACETYLGLUCOSAMINE 2-EPIMERASE_N-ACETYLMANNOSAMINE KINASE"/>
    <property type="match status" value="1"/>
</dbReference>
<feature type="region of interest" description="Disordered" evidence="2">
    <location>
        <begin position="1"/>
        <end position="21"/>
    </location>
</feature>
<evidence type="ECO:0000313" key="4">
    <source>
        <dbReference type="EMBL" id="MUN36137.1"/>
    </source>
</evidence>
<dbReference type="InterPro" id="IPR043129">
    <property type="entry name" value="ATPase_NBD"/>
</dbReference>
<keyword evidence="5" id="KW-1185">Reference proteome</keyword>
<dbReference type="InterPro" id="IPR005471">
    <property type="entry name" value="Tscrpt_reg_IclR_N"/>
</dbReference>
<dbReference type="InterPro" id="IPR036390">
    <property type="entry name" value="WH_DNA-bd_sf"/>
</dbReference>
<accession>A0A7K1KVR2</accession>
<dbReference type="SUPFAM" id="SSF46785">
    <property type="entry name" value="Winged helix' DNA-binding domain"/>
    <property type="match status" value="1"/>
</dbReference>
<dbReference type="Gene3D" id="1.10.10.10">
    <property type="entry name" value="Winged helix-like DNA-binding domain superfamily/Winged helix DNA-binding domain"/>
    <property type="match status" value="1"/>
</dbReference>
<protein>
    <submittedName>
        <fullName evidence="4">ROK family protein</fullName>
    </submittedName>
</protein>
<dbReference type="GO" id="GO:0003677">
    <property type="term" value="F:DNA binding"/>
    <property type="evidence" value="ECO:0007669"/>
    <property type="project" value="InterPro"/>
</dbReference>
<comment type="similarity">
    <text evidence="1">Belongs to the ROK (NagC/XylR) family.</text>
</comment>
<gene>
    <name evidence="4" type="ORF">GNZ18_05935</name>
</gene>
<dbReference type="Pfam" id="PF00480">
    <property type="entry name" value="ROK"/>
    <property type="match status" value="1"/>
</dbReference>
<evidence type="ECO:0000313" key="5">
    <source>
        <dbReference type="Proteomes" id="UP000432015"/>
    </source>
</evidence>
<dbReference type="PANTHER" id="PTHR18964">
    <property type="entry name" value="ROK (REPRESSOR, ORF, KINASE) FAMILY"/>
    <property type="match status" value="1"/>
</dbReference>
<evidence type="ECO:0000256" key="1">
    <source>
        <dbReference type="ARBA" id="ARBA00006479"/>
    </source>
</evidence>
<sequence>MSSVRRSLSRGAVSEHSLHGGDPSVLRRLNSAAILRALREGGESTLTEVANLVGLSRPTTEGVIGALAERGLVAEAAPRQGTGLGRPARRYRFRAEAGYALGIEIDAHRVRLMVADLAGEVVGGHRADLDVAGTPAERITAVRAAVKACLASTGIARHDLRAVAAGTPGVVSPDGTIAFCTVVPGWEGVNLARELARSFSCPVMVDNDANLAALAERWRGAAREADDVICVHAGLHTGIGALIGGRLHRGRYGAAGEIGMLPELGLRDTTAGLITGSDVGPEAALAALAGIAAAGPALDDAERVLAVAGWGGAEAQAVVERLAGRMSRGIAAMALALDPEVIVVGGPLIRAGDLLIAELRRQVRPLCLSPVRIEASELGDESVGLGALRLALDRVDEDLFRLDPRTEAGEVRRTGDARRTGDTRRAGEVRRARPSRSA</sequence>
<evidence type="ECO:0000259" key="3">
    <source>
        <dbReference type="Pfam" id="PF09339"/>
    </source>
</evidence>
<dbReference type="SUPFAM" id="SSF53067">
    <property type="entry name" value="Actin-like ATPase domain"/>
    <property type="match status" value="1"/>
</dbReference>
<reference evidence="4 5" key="1">
    <citation type="submission" date="2019-11" db="EMBL/GenBank/DDBJ databases">
        <authorList>
            <person name="Cao P."/>
        </authorList>
    </citation>
    <scope>NUCLEOTIDE SEQUENCE [LARGE SCALE GENOMIC DNA]</scope>
    <source>
        <strain evidence="4 5">NEAU-AAG5</strain>
    </source>
</reference>
<dbReference type="CDD" id="cd23763">
    <property type="entry name" value="ASKHA_ATPase_ROK"/>
    <property type="match status" value="1"/>
</dbReference>
<dbReference type="InterPro" id="IPR000600">
    <property type="entry name" value="ROK"/>
</dbReference>
<dbReference type="Gene3D" id="3.30.420.40">
    <property type="match status" value="2"/>
</dbReference>
<dbReference type="Pfam" id="PF09339">
    <property type="entry name" value="HTH_IclR"/>
    <property type="match status" value="1"/>
</dbReference>
<dbReference type="InterPro" id="IPR036388">
    <property type="entry name" value="WH-like_DNA-bd_sf"/>
</dbReference>
<feature type="domain" description="HTH iclR-type" evidence="3">
    <location>
        <begin position="32"/>
        <end position="74"/>
    </location>
</feature>
<feature type="region of interest" description="Disordered" evidence="2">
    <location>
        <begin position="410"/>
        <end position="438"/>
    </location>
</feature>
<evidence type="ECO:0000256" key="2">
    <source>
        <dbReference type="SAM" id="MobiDB-lite"/>
    </source>
</evidence>
<dbReference type="Proteomes" id="UP000432015">
    <property type="component" value="Unassembled WGS sequence"/>
</dbReference>